<feature type="transmembrane region" description="Helical" evidence="1">
    <location>
        <begin position="67"/>
        <end position="89"/>
    </location>
</feature>
<dbReference type="OrthoDB" id="47487at2"/>
<feature type="domain" description="CAAX prenyl protease 2/Lysostaphin resistance protein A-like" evidence="2">
    <location>
        <begin position="109"/>
        <end position="209"/>
    </location>
</feature>
<protein>
    <recommendedName>
        <fullName evidence="2">CAAX prenyl protease 2/Lysostaphin resistance protein A-like domain-containing protein</fullName>
    </recommendedName>
</protein>
<dbReference type="GO" id="GO:0080120">
    <property type="term" value="P:CAAX-box protein maturation"/>
    <property type="evidence" value="ECO:0007669"/>
    <property type="project" value="UniProtKB-ARBA"/>
</dbReference>
<dbReference type="Proteomes" id="UP000077339">
    <property type="component" value="Unassembled WGS sequence"/>
</dbReference>
<dbReference type="GO" id="GO:0004175">
    <property type="term" value="F:endopeptidase activity"/>
    <property type="evidence" value="ECO:0007669"/>
    <property type="project" value="UniProtKB-ARBA"/>
</dbReference>
<dbReference type="RefSeq" id="WP_068345794.1">
    <property type="nucleotide sequence ID" value="NZ_JFHK01000003.1"/>
</dbReference>
<feature type="transmembrane region" description="Helical" evidence="1">
    <location>
        <begin position="32"/>
        <end position="52"/>
    </location>
</feature>
<dbReference type="PATRIC" id="fig|1453497.3.peg.1083"/>
<feature type="transmembrane region" description="Helical" evidence="1">
    <location>
        <begin position="142"/>
        <end position="166"/>
    </location>
</feature>
<keyword evidence="1" id="KW-0472">Membrane</keyword>
<dbReference type="EMBL" id="JFHK01000003">
    <property type="protein sequence ID" value="OAA31519.1"/>
    <property type="molecule type" value="Genomic_DNA"/>
</dbReference>
<accession>A0A182C7E2</accession>
<sequence length="246" mass="28229">MPYLLVLFLILHVLIIRLFGKALERKTQLRGFALLLVLSPFSISLSLLFARISGLSFRELGISLGDFIPGMLFFILSVPMGLLSFFSILRAPAVWIMRIRYGNVDKSRPQLVYSWLVVGVVEELLYRGFFQGGLSKYIKTNFFTVELATVIASIVFVFIHIGNVLVKAESFRNFRKDFVPRLFASFILGYSFQISRSLLYPVLIHNLLDGLTMTGLIYRKKRILNERHEILFSKEPVPKKDEGQEK</sequence>
<reference evidence="3 4" key="1">
    <citation type="submission" date="2014-02" db="EMBL/GenBank/DDBJ databases">
        <title>Kosmotoga genome sequencing.</title>
        <authorList>
            <person name="Pollo S.M."/>
            <person name="Charchuk R."/>
            <person name="Nesbo C.L."/>
        </authorList>
    </citation>
    <scope>NUCLEOTIDE SEQUENCE [LARGE SCALE GENOMIC DNA]</scope>
    <source>
        <strain evidence="3 4">S304</strain>
    </source>
</reference>
<dbReference type="AlphaFoldDB" id="A0A182C7E2"/>
<keyword evidence="1" id="KW-1133">Transmembrane helix</keyword>
<evidence type="ECO:0000256" key="1">
    <source>
        <dbReference type="SAM" id="Phobius"/>
    </source>
</evidence>
<organism evidence="3 4">
    <name type="scientific">Kosmotoga arenicorallina S304</name>
    <dbReference type="NCBI Taxonomy" id="1453497"/>
    <lineage>
        <taxon>Bacteria</taxon>
        <taxon>Thermotogati</taxon>
        <taxon>Thermotogota</taxon>
        <taxon>Thermotogae</taxon>
        <taxon>Kosmotogales</taxon>
        <taxon>Kosmotogaceae</taxon>
        <taxon>Kosmotoga</taxon>
    </lineage>
</organism>
<evidence type="ECO:0000313" key="4">
    <source>
        <dbReference type="Proteomes" id="UP000077339"/>
    </source>
</evidence>
<evidence type="ECO:0000313" key="3">
    <source>
        <dbReference type="EMBL" id="OAA31519.1"/>
    </source>
</evidence>
<comment type="caution">
    <text evidence="3">The sequence shown here is derived from an EMBL/GenBank/DDBJ whole genome shotgun (WGS) entry which is preliminary data.</text>
</comment>
<feature type="transmembrane region" description="Helical" evidence="1">
    <location>
        <begin position="110"/>
        <end position="130"/>
    </location>
</feature>
<evidence type="ECO:0000259" key="2">
    <source>
        <dbReference type="Pfam" id="PF02517"/>
    </source>
</evidence>
<dbReference type="STRING" id="1453497.AT15_05450"/>
<gene>
    <name evidence="3" type="ORF">AT15_05450</name>
</gene>
<feature type="transmembrane region" description="Helical" evidence="1">
    <location>
        <begin position="6"/>
        <end position="23"/>
    </location>
</feature>
<name>A0A182C7E2_9BACT</name>
<keyword evidence="4" id="KW-1185">Reference proteome</keyword>
<proteinExistence type="predicted"/>
<keyword evidence="1" id="KW-0812">Transmembrane</keyword>
<dbReference type="InterPro" id="IPR003675">
    <property type="entry name" value="Rce1/LyrA-like_dom"/>
</dbReference>
<dbReference type="Pfam" id="PF02517">
    <property type="entry name" value="Rce1-like"/>
    <property type="match status" value="1"/>
</dbReference>